<dbReference type="Proteomes" id="UP000092582">
    <property type="component" value="Chromosome 1"/>
</dbReference>
<dbReference type="AlphaFoldDB" id="A0A1B1BHV8"/>
<keyword evidence="6" id="KW-1185">Reference proteome</keyword>
<accession>A0A1B1BHV8</accession>
<dbReference type="Gene3D" id="3.30.9.10">
    <property type="entry name" value="D-Amino Acid Oxidase, subunit A, domain 2"/>
    <property type="match status" value="1"/>
</dbReference>
<protein>
    <recommendedName>
        <fullName evidence="4">FAD-binding domain-containing protein</fullName>
    </recommendedName>
</protein>
<dbReference type="OrthoDB" id="4246007at2"/>
<gene>
    <name evidence="5" type="ORF">PA27867_1221</name>
</gene>
<dbReference type="RefSeq" id="WP_084020771.1">
    <property type="nucleotide sequence ID" value="NZ_CP016282.1"/>
</dbReference>
<keyword evidence="3" id="KW-0274">FAD</keyword>
<organism evidence="5 6">
    <name type="scientific">Cryobacterium arcticum</name>
    <dbReference type="NCBI Taxonomy" id="670052"/>
    <lineage>
        <taxon>Bacteria</taxon>
        <taxon>Bacillati</taxon>
        <taxon>Actinomycetota</taxon>
        <taxon>Actinomycetes</taxon>
        <taxon>Micrococcales</taxon>
        <taxon>Microbacteriaceae</taxon>
        <taxon>Cryobacterium</taxon>
    </lineage>
</organism>
<evidence type="ECO:0000313" key="6">
    <source>
        <dbReference type="Proteomes" id="UP000092582"/>
    </source>
</evidence>
<dbReference type="STRING" id="670052.PA27867_1221"/>
<dbReference type="KEGG" id="cart:PA27867_1221"/>
<dbReference type="Pfam" id="PF01494">
    <property type="entry name" value="FAD_binding_3"/>
    <property type="match status" value="1"/>
</dbReference>
<evidence type="ECO:0000256" key="3">
    <source>
        <dbReference type="ARBA" id="ARBA00022827"/>
    </source>
</evidence>
<evidence type="ECO:0000313" key="5">
    <source>
        <dbReference type="EMBL" id="ANP72187.1"/>
    </source>
</evidence>
<dbReference type="PRINTS" id="PR00420">
    <property type="entry name" value="RNGMNOXGNASE"/>
</dbReference>
<dbReference type="PANTHER" id="PTHR43004">
    <property type="entry name" value="TRK SYSTEM POTASSIUM UPTAKE PROTEIN"/>
    <property type="match status" value="1"/>
</dbReference>
<dbReference type="PATRIC" id="fig|670052.7.peg.1270"/>
<evidence type="ECO:0000256" key="2">
    <source>
        <dbReference type="ARBA" id="ARBA00022630"/>
    </source>
</evidence>
<dbReference type="SUPFAM" id="SSF51905">
    <property type="entry name" value="FAD/NAD(P)-binding domain"/>
    <property type="match status" value="1"/>
</dbReference>
<comment type="cofactor">
    <cofactor evidence="1">
        <name>FAD</name>
        <dbReference type="ChEBI" id="CHEBI:57692"/>
    </cofactor>
</comment>
<reference evidence="5 6" key="1">
    <citation type="submission" date="2016-06" db="EMBL/GenBank/DDBJ databases">
        <title>Genome sequencing of Cryobacterium arcticum PAMC 27867.</title>
        <authorList>
            <person name="Lee J."/>
            <person name="Kim O.-S."/>
        </authorList>
    </citation>
    <scope>NUCLEOTIDE SEQUENCE [LARGE SCALE GENOMIC DNA]</scope>
    <source>
        <strain evidence="5 6">PAMC 27867</strain>
    </source>
</reference>
<dbReference type="GO" id="GO:0016709">
    <property type="term" value="F:oxidoreductase activity, acting on paired donors, with incorporation or reduction of molecular oxygen, NAD(P)H as one donor, and incorporation of one atom of oxygen"/>
    <property type="evidence" value="ECO:0007669"/>
    <property type="project" value="UniProtKB-ARBA"/>
</dbReference>
<dbReference type="EMBL" id="CP016282">
    <property type="protein sequence ID" value="ANP72187.1"/>
    <property type="molecule type" value="Genomic_DNA"/>
</dbReference>
<sequence length="571" mass="61710">MPDMDTTRTQVLVVGGGPVGCALALELLHRGVAVIVVEKDENIPAYPVKAMLLNPRTLEHMARWGIADDVRAAAVTPQGWQQGVTFATSLTGRDLGHYREGFDFHSEEESDDLSERAQVVMQPDTLRVMRGAMLEAGAEFLEGWEVVEIEQGDEVSALLRHMETGSERQIVAAYAVGADGPHSIVRTTAGITRSGRGGISATLLLHFRAPEVMEDYRPTPAAFSNLTHPEGGALVVPIGADLFCAHVPGYPTDVDIADIDLQKLGKRIIGRDSGREIEYVYAGVYKVHERIADAYRAGRFFLAGDAAHLYAPFGGHNLNSGYGDAVDLGWKLAAVLKGWAGDALLDSYEQERRPIAVQNASEASGNVMRFVEEGKAIMSEMRETDYLASGVLAEGRRRGWGERLWRATRPQYIARGIVLDQRYKSDVIMADDATVAPWSSLRYLPIAKPGHRAPHVRLADGQSLYAAFGPEFTLIAAPGMEAAAERALEAASACGVPLATVTVADDRVRALYGAPLVLVRPDQHVAWRGEEDTNFLSVLLVATGRGGTHEGLSTALPAVATVEETRDLIGA</sequence>
<proteinExistence type="predicted"/>
<dbReference type="InterPro" id="IPR036188">
    <property type="entry name" value="FAD/NAD-bd_sf"/>
</dbReference>
<dbReference type="InterPro" id="IPR002938">
    <property type="entry name" value="FAD-bd"/>
</dbReference>
<name>A0A1B1BHV8_9MICO</name>
<dbReference type="InterPro" id="IPR050641">
    <property type="entry name" value="RIFMO-like"/>
</dbReference>
<dbReference type="Gene3D" id="3.40.30.120">
    <property type="match status" value="1"/>
</dbReference>
<dbReference type="GO" id="GO:0071949">
    <property type="term" value="F:FAD binding"/>
    <property type="evidence" value="ECO:0007669"/>
    <property type="project" value="InterPro"/>
</dbReference>
<evidence type="ECO:0000259" key="4">
    <source>
        <dbReference type="Pfam" id="PF01494"/>
    </source>
</evidence>
<keyword evidence="2" id="KW-0285">Flavoprotein</keyword>
<dbReference type="Gene3D" id="3.50.50.60">
    <property type="entry name" value="FAD/NAD(P)-binding domain"/>
    <property type="match status" value="1"/>
</dbReference>
<evidence type="ECO:0000256" key="1">
    <source>
        <dbReference type="ARBA" id="ARBA00001974"/>
    </source>
</evidence>
<feature type="domain" description="FAD-binding" evidence="4">
    <location>
        <begin position="8"/>
        <end position="360"/>
    </location>
</feature>
<dbReference type="PANTHER" id="PTHR43004:SF19">
    <property type="entry name" value="BINDING MONOOXYGENASE, PUTATIVE (JCVI)-RELATED"/>
    <property type="match status" value="1"/>
</dbReference>
<dbReference type="Pfam" id="PF21274">
    <property type="entry name" value="Rng_hyd_C"/>
    <property type="match status" value="1"/>
</dbReference>